<proteinExistence type="predicted"/>
<sequence length="422" mass="47026">MNRLLSLKGKIASIMSILVFTSIFSYSSHVYGDGQLTETEELDSLTVALYPYVPDLERFEKAVAEEWATVQPDVALNFVDWDGYSSDPYEDLDVFVFDAIYLSHFIEEDYLMPLTHDDIDESTDILSFALDGVTVNDHVYAIPQIVCTNLLYTRADDSSLSEVSSVPELYQKVGPRQSSGIIPEHGEGLLIDMSGSTTKVLMYLDALLDTTGVYTDYDVLPELTHLNRSALKSLIMLQRMAGAQQSNYWPDNNDPYIRAKWFEEGYGKAYIGYTEAMSSMGDFANEVNFKTISLSNTTDIPVFYGDVVGINSAITDEDKQEVAIELANVIAASDTLVDAVAPDENNPYPQYLLPARESVYDKLAGDYPIYGELKGIATHEDNKLFKMGSDARPWLDEAKPIIAEKLATKASKKALDYRPAIK</sequence>
<dbReference type="Pfam" id="PF22141">
    <property type="entry name" value="Thiaminase-1_dom"/>
    <property type="match status" value="1"/>
</dbReference>
<dbReference type="GO" id="GO:0050332">
    <property type="term" value="F:thiamine pyridinylase activity"/>
    <property type="evidence" value="ECO:0007669"/>
    <property type="project" value="UniProtKB-EC"/>
</dbReference>
<evidence type="ECO:0000313" key="2">
    <source>
        <dbReference type="EMBL" id="MCR6097269.1"/>
    </source>
</evidence>
<dbReference type="InterPro" id="IPR054393">
    <property type="entry name" value="Thiaminase-1_dom"/>
</dbReference>
<feature type="domain" description="Thiaminase-1 insert" evidence="1">
    <location>
        <begin position="148"/>
        <end position="295"/>
    </location>
</feature>
<dbReference type="AlphaFoldDB" id="A0A9Q4B2S4"/>
<keyword evidence="3" id="KW-1185">Reference proteome</keyword>
<accession>A0A9Q4B2S4</accession>
<evidence type="ECO:0000259" key="1">
    <source>
        <dbReference type="Pfam" id="PF22141"/>
    </source>
</evidence>
<organism evidence="2 3">
    <name type="scientific">Salipaludibacillus agaradhaerens</name>
    <name type="common">Bacillus agaradhaerens</name>
    <dbReference type="NCBI Taxonomy" id="76935"/>
    <lineage>
        <taxon>Bacteria</taxon>
        <taxon>Bacillati</taxon>
        <taxon>Bacillota</taxon>
        <taxon>Bacilli</taxon>
        <taxon>Bacillales</taxon>
        <taxon>Bacillaceae</taxon>
    </lineage>
</organism>
<keyword evidence="2" id="KW-0808">Transferase</keyword>
<dbReference type="SUPFAM" id="SSF53850">
    <property type="entry name" value="Periplasmic binding protein-like II"/>
    <property type="match status" value="1"/>
</dbReference>
<dbReference type="EC" id="2.5.1.2" evidence="2"/>
<protein>
    <submittedName>
        <fullName evidence="2">Thiamine pyridinylase</fullName>
        <ecNumber evidence="2">2.5.1.2</ecNumber>
    </submittedName>
</protein>
<dbReference type="EMBL" id="JABXYM010000001">
    <property type="protein sequence ID" value="MCR6097269.1"/>
    <property type="molecule type" value="Genomic_DNA"/>
</dbReference>
<name>A0A9Q4B2S4_SALAG</name>
<comment type="caution">
    <text evidence="2">The sequence shown here is derived from an EMBL/GenBank/DDBJ whole genome shotgun (WGS) entry which is preliminary data.</text>
</comment>
<dbReference type="NCBIfam" id="TIGR04541">
    <property type="entry name" value="thiaminase_BcmE"/>
    <property type="match status" value="1"/>
</dbReference>
<dbReference type="Proteomes" id="UP001057753">
    <property type="component" value="Unassembled WGS sequence"/>
</dbReference>
<dbReference type="InterPro" id="IPR030901">
    <property type="entry name" value="Thiaminase_BcmE"/>
</dbReference>
<evidence type="ECO:0000313" key="3">
    <source>
        <dbReference type="Proteomes" id="UP001057753"/>
    </source>
</evidence>
<reference evidence="2" key="1">
    <citation type="submission" date="2020-06" db="EMBL/GenBank/DDBJ databases">
        <title>Insight into the genomes of haloalkaliphilic bacilli from Kenyan soda lakes.</title>
        <authorList>
            <person name="Mwirichia R."/>
            <person name="Villamizar G.C."/>
            <person name="Poehlein A."/>
            <person name="Mugweru J."/>
            <person name="Kipnyargis A."/>
            <person name="Kiplimo D."/>
            <person name="Orwa P."/>
            <person name="Daniel R."/>
        </authorList>
    </citation>
    <scope>NUCLEOTIDE SEQUENCE</scope>
    <source>
        <strain evidence="2">B1096_S55</strain>
    </source>
</reference>
<dbReference type="Gene3D" id="3.40.190.10">
    <property type="entry name" value="Periplasmic binding protein-like II"/>
    <property type="match status" value="2"/>
</dbReference>
<gene>
    <name evidence="2" type="primary">bcmE</name>
    <name evidence="2" type="ORF">HXA33_12010</name>
</gene>